<evidence type="ECO:0000313" key="6">
    <source>
        <dbReference type="Proteomes" id="UP000215902"/>
    </source>
</evidence>
<dbReference type="GO" id="GO:0042775">
    <property type="term" value="P:mitochondrial ATP synthesis coupled electron transport"/>
    <property type="evidence" value="ECO:0007669"/>
    <property type="project" value="TreeGrafter"/>
</dbReference>
<evidence type="ECO:0008006" key="7">
    <source>
        <dbReference type="Google" id="ProtNLM"/>
    </source>
</evidence>
<dbReference type="EMBL" id="NIVC01001185">
    <property type="protein sequence ID" value="PAA71112.1"/>
    <property type="molecule type" value="Genomic_DNA"/>
</dbReference>
<name>A0A267FDN7_9PLAT</name>
<dbReference type="InterPro" id="IPR036549">
    <property type="entry name" value="CX6/COA6-like_sf"/>
</dbReference>
<proteinExistence type="predicted"/>
<dbReference type="InterPro" id="IPR048280">
    <property type="entry name" value="COX6B-like"/>
</dbReference>
<sequence length="120" mass="13356">AAKAGQSKATPATAAMAKSDSGVGRKLLLKSEREKCWHARDAYWACLESGRESGTGKANKCSKELAEFHNACPRQWIDHFVRKREYDLFKEKIEKGEASDKDIKSHMTFSIPKEARSGPA</sequence>
<dbReference type="InterPro" id="IPR042289">
    <property type="entry name" value="COA6"/>
</dbReference>
<dbReference type="OrthoDB" id="16284at2759"/>
<dbReference type="PANTHER" id="PTHR46690:SF1">
    <property type="entry name" value="CYTOCHROME C OXIDASE ASSEMBLY FACTOR 6 HOMOLOG"/>
    <property type="match status" value="1"/>
</dbReference>
<evidence type="ECO:0000256" key="1">
    <source>
        <dbReference type="ARBA" id="ARBA00004173"/>
    </source>
</evidence>
<dbReference type="AlphaFoldDB" id="A0A267FDN7"/>
<protein>
    <recommendedName>
        <fullName evidence="7">Cytochrome c oxidase assembly factor 6</fullName>
    </recommendedName>
</protein>
<feature type="region of interest" description="Disordered" evidence="4">
    <location>
        <begin position="1"/>
        <end position="22"/>
    </location>
</feature>
<accession>A0A267FDN7</accession>
<dbReference type="Proteomes" id="UP000215902">
    <property type="component" value="Unassembled WGS sequence"/>
</dbReference>
<keyword evidence="3" id="KW-1015">Disulfide bond</keyword>
<dbReference type="GO" id="GO:0008535">
    <property type="term" value="P:respiratory chain complex IV assembly"/>
    <property type="evidence" value="ECO:0007669"/>
    <property type="project" value="InterPro"/>
</dbReference>
<comment type="subcellular location">
    <subcellularLocation>
        <location evidence="1">Mitochondrion</location>
    </subcellularLocation>
</comment>
<keyword evidence="6" id="KW-1185">Reference proteome</keyword>
<dbReference type="Pfam" id="PF02297">
    <property type="entry name" value="COX6B"/>
    <property type="match status" value="1"/>
</dbReference>
<reference evidence="5 6" key="1">
    <citation type="submission" date="2017-06" db="EMBL/GenBank/DDBJ databases">
        <title>A platform for efficient transgenesis in Macrostomum lignano, a flatworm model organism for stem cell research.</title>
        <authorList>
            <person name="Berezikov E."/>
        </authorList>
    </citation>
    <scope>NUCLEOTIDE SEQUENCE [LARGE SCALE GENOMIC DNA]</scope>
    <source>
        <strain evidence="5">DV1</strain>
        <tissue evidence="5">Whole organism</tissue>
    </source>
</reference>
<evidence type="ECO:0000256" key="3">
    <source>
        <dbReference type="ARBA" id="ARBA00023157"/>
    </source>
</evidence>
<dbReference type="Gene3D" id="1.10.10.140">
    <property type="entry name" value="Cytochrome c oxidase, subunit VIb"/>
    <property type="match status" value="1"/>
</dbReference>
<feature type="non-terminal residue" evidence="5">
    <location>
        <position position="1"/>
    </location>
</feature>
<dbReference type="PANTHER" id="PTHR46690">
    <property type="entry name" value="CYTOCHROME C OXIDASE ASSEMBLY FACTOR 6 HOMOLOG"/>
    <property type="match status" value="1"/>
</dbReference>
<organism evidence="5 6">
    <name type="scientific">Macrostomum lignano</name>
    <dbReference type="NCBI Taxonomy" id="282301"/>
    <lineage>
        <taxon>Eukaryota</taxon>
        <taxon>Metazoa</taxon>
        <taxon>Spiralia</taxon>
        <taxon>Lophotrochozoa</taxon>
        <taxon>Platyhelminthes</taxon>
        <taxon>Rhabditophora</taxon>
        <taxon>Macrostomorpha</taxon>
        <taxon>Macrostomida</taxon>
        <taxon>Macrostomidae</taxon>
        <taxon>Macrostomum</taxon>
    </lineage>
</organism>
<evidence type="ECO:0000313" key="5">
    <source>
        <dbReference type="EMBL" id="PAA71112.1"/>
    </source>
</evidence>
<dbReference type="PROSITE" id="PS51808">
    <property type="entry name" value="CHCH"/>
    <property type="match status" value="1"/>
</dbReference>
<dbReference type="SUPFAM" id="SSF47694">
    <property type="entry name" value="Cytochrome c oxidase subunit h"/>
    <property type="match status" value="1"/>
</dbReference>
<comment type="caution">
    <text evidence="5">The sequence shown here is derived from an EMBL/GenBank/DDBJ whole genome shotgun (WGS) entry which is preliminary data.</text>
</comment>
<gene>
    <name evidence="5" type="ORF">BOX15_Mlig017447g1</name>
</gene>
<dbReference type="GO" id="GO:0005739">
    <property type="term" value="C:mitochondrion"/>
    <property type="evidence" value="ECO:0007669"/>
    <property type="project" value="UniProtKB-SubCell"/>
</dbReference>
<feature type="region of interest" description="Disordered" evidence="4">
    <location>
        <begin position="100"/>
        <end position="120"/>
    </location>
</feature>
<evidence type="ECO:0000256" key="2">
    <source>
        <dbReference type="ARBA" id="ARBA00023128"/>
    </source>
</evidence>
<keyword evidence="2" id="KW-0496">Mitochondrion</keyword>
<evidence type="ECO:0000256" key="4">
    <source>
        <dbReference type="SAM" id="MobiDB-lite"/>
    </source>
</evidence>